<feature type="transmembrane region" description="Helical" evidence="4">
    <location>
        <begin position="181"/>
        <end position="200"/>
    </location>
</feature>
<dbReference type="AlphaFoldDB" id="A0A5N6Z5X0"/>
<keyword evidence="4" id="KW-0472">Membrane</keyword>
<feature type="compositionally biased region" description="Low complexity" evidence="3">
    <location>
        <begin position="25"/>
        <end position="35"/>
    </location>
</feature>
<dbReference type="InterPro" id="IPR036259">
    <property type="entry name" value="MFS_trans_sf"/>
</dbReference>
<proteinExistence type="inferred from homology"/>
<gene>
    <name evidence="6" type="ORF">BDV28DRAFT_7993</name>
</gene>
<sequence length="443" mass="48093">MRVNTDIEEQMVADSQAANKLQNGSEQSSDFSDSSSGEKRSEEEPTFDTGLSTWLQVLGSFFLFFNSWGVINTWGAFQTYYEQNVLTGMPSDSIAWIGSLQSFLLMLFGVVTGPLFDAGYFRGLISFGTIGLPFGLMMTSISSKFWHLILAQGVVIGLSAGCLFVPSVAILPQYFRKRRGLANGLAASGSSIGGVVYPIMFNQLQQKVGFPWATRAIGFLCFGTCCISCCIMRMRFQPKEKRKLLQLSAYKEPQFVMFSVALFLGFLGFYNFLFYVQSYAIQTGIVDSNLGFYLLAMLNAGSTFGRVFPNFVADHTGPLNILTPAATATAILAFVWIGVHNVPGIIILAILYGLTSGGFVSLPPVVMASMTKDIRDLGTRLGMVFSTTSIGLLIGTPIGGAILDRTHDYLGVQLFTACSLITAAAIFAALRLSRTGFNLAVKT</sequence>
<dbReference type="InterPro" id="IPR050327">
    <property type="entry name" value="Proton-linked_MCT"/>
</dbReference>
<comment type="subcellular location">
    <subcellularLocation>
        <location evidence="1">Membrane</location>
        <topology evidence="1">Multi-pass membrane protein</topology>
    </subcellularLocation>
</comment>
<dbReference type="InterPro" id="IPR020846">
    <property type="entry name" value="MFS_dom"/>
</dbReference>
<keyword evidence="4" id="KW-0812">Transmembrane</keyword>
<evidence type="ECO:0000259" key="5">
    <source>
        <dbReference type="PROSITE" id="PS50850"/>
    </source>
</evidence>
<dbReference type="GO" id="GO:0016020">
    <property type="term" value="C:membrane"/>
    <property type="evidence" value="ECO:0007669"/>
    <property type="project" value="UniProtKB-SubCell"/>
</dbReference>
<keyword evidence="7" id="KW-1185">Reference proteome</keyword>
<evidence type="ECO:0000256" key="4">
    <source>
        <dbReference type="SAM" id="Phobius"/>
    </source>
</evidence>
<evidence type="ECO:0000256" key="2">
    <source>
        <dbReference type="ARBA" id="ARBA00006727"/>
    </source>
</evidence>
<dbReference type="PANTHER" id="PTHR11360">
    <property type="entry name" value="MONOCARBOXYLATE TRANSPORTER"/>
    <property type="match status" value="1"/>
</dbReference>
<dbReference type="OrthoDB" id="6509908at2759"/>
<dbReference type="PROSITE" id="PS50850">
    <property type="entry name" value="MFS"/>
    <property type="match status" value="1"/>
</dbReference>
<feature type="transmembrane region" description="Helical" evidence="4">
    <location>
        <begin position="212"/>
        <end position="234"/>
    </location>
</feature>
<dbReference type="SUPFAM" id="SSF103473">
    <property type="entry name" value="MFS general substrate transporter"/>
    <property type="match status" value="1"/>
</dbReference>
<dbReference type="Proteomes" id="UP000327118">
    <property type="component" value="Unassembled WGS sequence"/>
</dbReference>
<feature type="transmembrane region" description="Helical" evidence="4">
    <location>
        <begin position="94"/>
        <end position="116"/>
    </location>
</feature>
<feature type="transmembrane region" description="Helical" evidence="4">
    <location>
        <begin position="345"/>
        <end position="369"/>
    </location>
</feature>
<dbReference type="CDD" id="cd17352">
    <property type="entry name" value="MFS_MCT_SLC16"/>
    <property type="match status" value="1"/>
</dbReference>
<feature type="region of interest" description="Disordered" evidence="3">
    <location>
        <begin position="14"/>
        <end position="47"/>
    </location>
</feature>
<reference evidence="7" key="1">
    <citation type="submission" date="2019-04" db="EMBL/GenBank/DDBJ databases">
        <title>Friends and foes A comparative genomics studyof 23 Aspergillus species from section Flavi.</title>
        <authorList>
            <consortium name="DOE Joint Genome Institute"/>
            <person name="Kjaerbolling I."/>
            <person name="Vesth T."/>
            <person name="Frisvad J.C."/>
            <person name="Nybo J.L."/>
            <person name="Theobald S."/>
            <person name="Kildgaard S."/>
            <person name="Isbrandt T."/>
            <person name="Kuo A."/>
            <person name="Sato A."/>
            <person name="Lyhne E.K."/>
            <person name="Kogle M.E."/>
            <person name="Wiebenga A."/>
            <person name="Kun R.S."/>
            <person name="Lubbers R.J."/>
            <person name="Makela M.R."/>
            <person name="Barry K."/>
            <person name="Chovatia M."/>
            <person name="Clum A."/>
            <person name="Daum C."/>
            <person name="Haridas S."/>
            <person name="He G."/>
            <person name="LaButti K."/>
            <person name="Lipzen A."/>
            <person name="Mondo S."/>
            <person name="Riley R."/>
            <person name="Salamov A."/>
            <person name="Simmons B.A."/>
            <person name="Magnuson J.K."/>
            <person name="Henrissat B."/>
            <person name="Mortensen U.H."/>
            <person name="Larsen T.O."/>
            <person name="Devries R.P."/>
            <person name="Grigoriev I.V."/>
            <person name="Machida M."/>
            <person name="Baker S.E."/>
            <person name="Andersen M.R."/>
        </authorList>
    </citation>
    <scope>NUCLEOTIDE SEQUENCE [LARGE SCALE GENOMIC DNA]</scope>
    <source>
        <strain evidence="7">CBS 553.77</strain>
    </source>
</reference>
<evidence type="ECO:0000256" key="3">
    <source>
        <dbReference type="SAM" id="MobiDB-lite"/>
    </source>
</evidence>
<feature type="transmembrane region" description="Helical" evidence="4">
    <location>
        <begin position="409"/>
        <end position="430"/>
    </location>
</feature>
<name>A0A5N6Z5X0_9EURO</name>
<dbReference type="Gene3D" id="1.20.1250.20">
    <property type="entry name" value="MFS general substrate transporter like domains"/>
    <property type="match status" value="2"/>
</dbReference>
<dbReference type="GO" id="GO:0022857">
    <property type="term" value="F:transmembrane transporter activity"/>
    <property type="evidence" value="ECO:0007669"/>
    <property type="project" value="InterPro"/>
</dbReference>
<dbReference type="EMBL" id="ML739143">
    <property type="protein sequence ID" value="KAE8352069.1"/>
    <property type="molecule type" value="Genomic_DNA"/>
</dbReference>
<feature type="transmembrane region" description="Helical" evidence="4">
    <location>
        <begin position="123"/>
        <end position="142"/>
    </location>
</feature>
<feature type="domain" description="Major facilitator superfamily (MFS) profile" evidence="5">
    <location>
        <begin position="52"/>
        <end position="436"/>
    </location>
</feature>
<evidence type="ECO:0000313" key="6">
    <source>
        <dbReference type="EMBL" id="KAE8352069.1"/>
    </source>
</evidence>
<dbReference type="PANTHER" id="PTHR11360:SF280">
    <property type="entry name" value="MONOCARBOXYLATE TRANSPORTER, PUTATIVE (AFU_ORTHOLOGUE AFUA_1G05170)-RELATED"/>
    <property type="match status" value="1"/>
</dbReference>
<keyword evidence="4" id="KW-1133">Transmembrane helix</keyword>
<feature type="transmembrane region" description="Helical" evidence="4">
    <location>
        <begin position="54"/>
        <end position="74"/>
    </location>
</feature>
<evidence type="ECO:0000313" key="7">
    <source>
        <dbReference type="Proteomes" id="UP000327118"/>
    </source>
</evidence>
<feature type="transmembrane region" description="Helical" evidence="4">
    <location>
        <begin position="321"/>
        <end position="339"/>
    </location>
</feature>
<comment type="similarity">
    <text evidence="2">Belongs to the major facilitator superfamily. Monocarboxylate porter (TC 2.A.1.13) family.</text>
</comment>
<dbReference type="Pfam" id="PF07690">
    <property type="entry name" value="MFS_1"/>
    <property type="match status" value="1"/>
</dbReference>
<accession>A0A5N6Z5X0</accession>
<dbReference type="InterPro" id="IPR011701">
    <property type="entry name" value="MFS"/>
</dbReference>
<feature type="transmembrane region" description="Helical" evidence="4">
    <location>
        <begin position="148"/>
        <end position="169"/>
    </location>
</feature>
<organism evidence="6 7">
    <name type="scientific">Aspergillus coremiiformis</name>
    <dbReference type="NCBI Taxonomy" id="138285"/>
    <lineage>
        <taxon>Eukaryota</taxon>
        <taxon>Fungi</taxon>
        <taxon>Dikarya</taxon>
        <taxon>Ascomycota</taxon>
        <taxon>Pezizomycotina</taxon>
        <taxon>Eurotiomycetes</taxon>
        <taxon>Eurotiomycetidae</taxon>
        <taxon>Eurotiales</taxon>
        <taxon>Aspergillaceae</taxon>
        <taxon>Aspergillus</taxon>
        <taxon>Aspergillus subgen. Circumdati</taxon>
    </lineage>
</organism>
<feature type="transmembrane region" description="Helical" evidence="4">
    <location>
        <begin position="381"/>
        <end position="403"/>
    </location>
</feature>
<protein>
    <submittedName>
        <fullName evidence="6">MFS general substrate transporter</fullName>
    </submittedName>
</protein>
<evidence type="ECO:0000256" key="1">
    <source>
        <dbReference type="ARBA" id="ARBA00004141"/>
    </source>
</evidence>
<feature type="transmembrane region" description="Helical" evidence="4">
    <location>
        <begin position="255"/>
        <end position="278"/>
    </location>
</feature>